<evidence type="ECO:0000313" key="2">
    <source>
        <dbReference type="EMBL" id="MFK2916621.1"/>
    </source>
</evidence>
<dbReference type="NCBIfam" id="NF002938">
    <property type="entry name" value="PRK03592.1"/>
    <property type="match status" value="1"/>
</dbReference>
<dbReference type="GO" id="GO:0018786">
    <property type="term" value="F:haloalkane dehalogenase activity"/>
    <property type="evidence" value="ECO:0007669"/>
    <property type="project" value="UniProtKB-EC"/>
</dbReference>
<dbReference type="InterPro" id="IPR050266">
    <property type="entry name" value="AB_hydrolase_sf"/>
</dbReference>
<dbReference type="Pfam" id="PF00561">
    <property type="entry name" value="Abhydrolase_1"/>
    <property type="match status" value="1"/>
</dbReference>
<dbReference type="InterPro" id="IPR029058">
    <property type="entry name" value="AB_hydrolase_fold"/>
</dbReference>
<evidence type="ECO:0000313" key="3">
    <source>
        <dbReference type="Proteomes" id="UP001620408"/>
    </source>
</evidence>
<dbReference type="PANTHER" id="PTHR43798:SF24">
    <property type="entry name" value="CIS-3-ALKYL-4-ALKYLOXETAN-2-ONE DECARBOXYLASE"/>
    <property type="match status" value="1"/>
</dbReference>
<dbReference type="Proteomes" id="UP001620408">
    <property type="component" value="Unassembled WGS sequence"/>
</dbReference>
<reference evidence="2 3" key="1">
    <citation type="submission" date="2020-10" db="EMBL/GenBank/DDBJ databases">
        <title>Phylogeny of dyella-like bacteria.</title>
        <authorList>
            <person name="Fu J."/>
        </authorList>
    </citation>
    <scope>NUCLEOTIDE SEQUENCE [LARGE SCALE GENOMIC DNA]</scope>
    <source>
        <strain evidence="2 3">BB4</strain>
    </source>
</reference>
<organism evidence="2 3">
    <name type="scientific">Dyella koreensis</name>
    <dbReference type="NCBI Taxonomy" id="311235"/>
    <lineage>
        <taxon>Bacteria</taxon>
        <taxon>Pseudomonadati</taxon>
        <taxon>Pseudomonadota</taxon>
        <taxon>Gammaproteobacteria</taxon>
        <taxon>Lysobacterales</taxon>
        <taxon>Rhodanobacteraceae</taxon>
        <taxon>Dyella</taxon>
    </lineage>
</organism>
<dbReference type="PANTHER" id="PTHR43798">
    <property type="entry name" value="MONOACYLGLYCEROL LIPASE"/>
    <property type="match status" value="1"/>
</dbReference>
<keyword evidence="3" id="KW-1185">Reference proteome</keyword>
<comment type="caution">
    <text evidence="2">The sequence shown here is derived from an EMBL/GenBank/DDBJ whole genome shotgun (WGS) entry which is preliminary data.</text>
</comment>
<dbReference type="RefSeq" id="WP_379985987.1">
    <property type="nucleotide sequence ID" value="NZ_JADIKD010000007.1"/>
</dbReference>
<dbReference type="SUPFAM" id="SSF53474">
    <property type="entry name" value="alpha/beta-Hydrolases"/>
    <property type="match status" value="1"/>
</dbReference>
<evidence type="ECO:0000259" key="1">
    <source>
        <dbReference type="Pfam" id="PF00561"/>
    </source>
</evidence>
<sequence length="302" mass="33832">MNQAAERTSEQPFAQKKFLDVNGHRMAYIDEGEGPAILFQHGSPTSSYLWRNVMPACAGLGRLIACDLPGFGDSDKLDPTLGRYRYGYAEQRKRLFALWEELGLGNEVILVLHDIGSIYGFDWANQHRDRVQGIAYMESLVMPLLLSDFPEPFKTMLASRADPTERPEGPAPGLDFIDHFLLHTREFTETEQAYYRKPFLIPGEDRRPFTGTQFSIEGVPADTTKVMSDYASWLAESNVPKLLVNTEPGFILGGRLLEFARTWPNQTEVTVKGTHFVQETSPQEIGTALATFVRGLRVGAVA</sequence>
<protein>
    <submittedName>
        <fullName evidence="2">Haloalkane dehalogenase</fullName>
        <ecNumber evidence="2">3.8.1.5</ecNumber>
    </submittedName>
</protein>
<keyword evidence="2" id="KW-0378">Hydrolase</keyword>
<dbReference type="Gene3D" id="3.40.50.1820">
    <property type="entry name" value="alpha/beta hydrolase"/>
    <property type="match status" value="1"/>
</dbReference>
<gene>
    <name evidence="2" type="ORF">ISS97_05050</name>
</gene>
<dbReference type="EC" id="3.8.1.5" evidence="2"/>
<dbReference type="InterPro" id="IPR000073">
    <property type="entry name" value="AB_hydrolase_1"/>
</dbReference>
<proteinExistence type="predicted"/>
<dbReference type="EMBL" id="JADIKD010000007">
    <property type="protein sequence ID" value="MFK2916621.1"/>
    <property type="molecule type" value="Genomic_DNA"/>
</dbReference>
<name>A0ABW8K143_9GAMM</name>
<feature type="domain" description="AB hydrolase-1" evidence="1">
    <location>
        <begin position="35"/>
        <end position="282"/>
    </location>
</feature>
<accession>A0ABW8K143</accession>